<sequence>MPISKKDRRTKEHKKAEAAGTRTPVKANGLPVKPPKPTSICQNCRKEIVNTNKIQLEVHATTHDEKLWPKEKCWPNDFQ</sequence>
<feature type="compositionally biased region" description="Basic residues" evidence="1">
    <location>
        <begin position="1"/>
        <end position="13"/>
    </location>
</feature>
<evidence type="ECO:0000256" key="1">
    <source>
        <dbReference type="SAM" id="MobiDB-lite"/>
    </source>
</evidence>
<name>A0A0P7AY54_9HYPO</name>
<feature type="region of interest" description="Disordered" evidence="1">
    <location>
        <begin position="1"/>
        <end position="39"/>
    </location>
</feature>
<gene>
    <name evidence="2" type="ORF">AK830_g7033</name>
</gene>
<comment type="caution">
    <text evidence="2">The sequence shown here is derived from an EMBL/GenBank/DDBJ whole genome shotgun (WGS) entry which is preliminary data.</text>
</comment>
<protein>
    <submittedName>
        <fullName evidence="2">Uncharacterized protein</fullName>
    </submittedName>
</protein>
<reference evidence="2 3" key="1">
    <citation type="submission" date="2015-09" db="EMBL/GenBank/DDBJ databases">
        <title>Draft genome of a European isolate of the apple canker pathogen Neonectria ditissima.</title>
        <authorList>
            <person name="Gomez-Cortecero A."/>
            <person name="Harrison R.J."/>
            <person name="Armitage A.D."/>
        </authorList>
    </citation>
    <scope>NUCLEOTIDE SEQUENCE [LARGE SCALE GENOMIC DNA]</scope>
    <source>
        <strain evidence="2 3">R09/05</strain>
    </source>
</reference>
<evidence type="ECO:0000313" key="3">
    <source>
        <dbReference type="Proteomes" id="UP000050424"/>
    </source>
</evidence>
<evidence type="ECO:0000313" key="2">
    <source>
        <dbReference type="EMBL" id="KPM39538.1"/>
    </source>
</evidence>
<dbReference type="OrthoDB" id="2532623at2759"/>
<dbReference type="Proteomes" id="UP000050424">
    <property type="component" value="Unassembled WGS sequence"/>
</dbReference>
<dbReference type="EMBL" id="LKCW01000104">
    <property type="protein sequence ID" value="KPM39538.1"/>
    <property type="molecule type" value="Genomic_DNA"/>
</dbReference>
<proteinExistence type="predicted"/>
<dbReference type="AlphaFoldDB" id="A0A0P7AY54"/>
<keyword evidence="3" id="KW-1185">Reference proteome</keyword>
<accession>A0A0P7AY54</accession>
<organism evidence="2 3">
    <name type="scientific">Neonectria ditissima</name>
    <dbReference type="NCBI Taxonomy" id="78410"/>
    <lineage>
        <taxon>Eukaryota</taxon>
        <taxon>Fungi</taxon>
        <taxon>Dikarya</taxon>
        <taxon>Ascomycota</taxon>
        <taxon>Pezizomycotina</taxon>
        <taxon>Sordariomycetes</taxon>
        <taxon>Hypocreomycetidae</taxon>
        <taxon>Hypocreales</taxon>
        <taxon>Nectriaceae</taxon>
        <taxon>Neonectria</taxon>
    </lineage>
</organism>